<organism evidence="8 9">
    <name type="scientific">Mythimna separata</name>
    <name type="common">Oriental armyworm</name>
    <name type="synonym">Pseudaletia separata</name>
    <dbReference type="NCBI Taxonomy" id="271217"/>
    <lineage>
        <taxon>Eukaryota</taxon>
        <taxon>Metazoa</taxon>
        <taxon>Ecdysozoa</taxon>
        <taxon>Arthropoda</taxon>
        <taxon>Hexapoda</taxon>
        <taxon>Insecta</taxon>
        <taxon>Pterygota</taxon>
        <taxon>Neoptera</taxon>
        <taxon>Endopterygota</taxon>
        <taxon>Lepidoptera</taxon>
        <taxon>Glossata</taxon>
        <taxon>Ditrysia</taxon>
        <taxon>Noctuoidea</taxon>
        <taxon>Noctuidae</taxon>
        <taxon>Noctuinae</taxon>
        <taxon>Hadenini</taxon>
        <taxon>Mythimna</taxon>
    </lineage>
</organism>
<reference evidence="8" key="1">
    <citation type="submission" date="2023-03" db="EMBL/GenBank/DDBJ databases">
        <title>Chromosome-level genomes of two armyworms, Mythimna separata and Mythimna loreyi, provide insights into the biosynthesis and reception of sex pheromones.</title>
        <authorList>
            <person name="Zhao H."/>
        </authorList>
    </citation>
    <scope>NUCLEOTIDE SEQUENCE</scope>
    <source>
        <strain evidence="8">BeijingLab</strain>
        <tissue evidence="8">Pupa</tissue>
    </source>
</reference>
<keyword evidence="4" id="KW-1015">Disulfide bond</keyword>
<protein>
    <recommendedName>
        <fullName evidence="6">Carboxylic ester hydrolase</fullName>
        <ecNumber evidence="6">3.1.1.-</ecNumber>
    </recommendedName>
</protein>
<dbReference type="PROSITE" id="PS00941">
    <property type="entry name" value="CARBOXYLESTERASE_B_2"/>
    <property type="match status" value="1"/>
</dbReference>
<evidence type="ECO:0000256" key="1">
    <source>
        <dbReference type="ARBA" id="ARBA00005964"/>
    </source>
</evidence>
<evidence type="ECO:0000256" key="6">
    <source>
        <dbReference type="RuleBase" id="RU361235"/>
    </source>
</evidence>
<keyword evidence="3 6" id="KW-0378">Hydrolase</keyword>
<gene>
    <name evidence="8" type="ORF">PYW07_013723</name>
</gene>
<dbReference type="InterPro" id="IPR019819">
    <property type="entry name" value="Carboxylesterase_B_CS"/>
</dbReference>
<evidence type="ECO:0000259" key="7">
    <source>
        <dbReference type="Pfam" id="PF00135"/>
    </source>
</evidence>
<accession>A0AAD7YF53</accession>
<keyword evidence="5" id="KW-0325">Glycoprotein</keyword>
<comment type="caution">
    <text evidence="8">The sequence shown here is derived from an EMBL/GenBank/DDBJ whole genome shotgun (WGS) entry which is preliminary data.</text>
</comment>
<evidence type="ECO:0000256" key="3">
    <source>
        <dbReference type="ARBA" id="ARBA00022801"/>
    </source>
</evidence>
<dbReference type="PANTHER" id="PTHR43142:SF1">
    <property type="entry name" value="CARBOXYLIC ESTER HYDROLASE"/>
    <property type="match status" value="1"/>
</dbReference>
<evidence type="ECO:0000256" key="5">
    <source>
        <dbReference type="ARBA" id="ARBA00023180"/>
    </source>
</evidence>
<feature type="domain" description="Carboxylesterase type B" evidence="7">
    <location>
        <begin position="5"/>
        <end position="521"/>
    </location>
</feature>
<dbReference type="InterPro" id="IPR029058">
    <property type="entry name" value="AB_hydrolase_fold"/>
</dbReference>
<dbReference type="InterPro" id="IPR002018">
    <property type="entry name" value="CarbesteraseB"/>
</dbReference>
<dbReference type="EC" id="3.1.1.-" evidence="6"/>
<dbReference type="AlphaFoldDB" id="A0AAD7YF53"/>
<evidence type="ECO:0000313" key="9">
    <source>
        <dbReference type="Proteomes" id="UP001231518"/>
    </source>
</evidence>
<dbReference type="Pfam" id="PF00135">
    <property type="entry name" value="COesterase"/>
    <property type="match status" value="1"/>
</dbReference>
<dbReference type="PANTHER" id="PTHR43142">
    <property type="entry name" value="CARBOXYLIC ESTER HYDROLASE"/>
    <property type="match status" value="1"/>
</dbReference>
<keyword evidence="2" id="KW-0719">Serine esterase</keyword>
<evidence type="ECO:0000256" key="4">
    <source>
        <dbReference type="ARBA" id="ARBA00023157"/>
    </source>
</evidence>
<dbReference type="Gene3D" id="3.40.50.1820">
    <property type="entry name" value="alpha/beta hydrolase"/>
    <property type="match status" value="1"/>
</dbReference>
<evidence type="ECO:0000256" key="2">
    <source>
        <dbReference type="ARBA" id="ARBA00022487"/>
    </source>
</evidence>
<dbReference type="SUPFAM" id="SSF53474">
    <property type="entry name" value="alpha/beta-Hydrolases"/>
    <property type="match status" value="1"/>
</dbReference>
<dbReference type="PROSITE" id="PS00122">
    <property type="entry name" value="CARBOXYLESTERASE_B_1"/>
    <property type="match status" value="1"/>
</dbReference>
<dbReference type="Proteomes" id="UP001231518">
    <property type="component" value="Chromosome 4"/>
</dbReference>
<dbReference type="GO" id="GO:0052689">
    <property type="term" value="F:carboxylic ester hydrolase activity"/>
    <property type="evidence" value="ECO:0007669"/>
    <property type="project" value="UniProtKB-KW"/>
</dbReference>
<comment type="similarity">
    <text evidence="1 6">Belongs to the type-B carboxylesterase/lipase family.</text>
</comment>
<name>A0AAD7YF53_MYTSE</name>
<sequence>MMEEVVVETEQGKIKGRVLKNYDNFEYCSFKGIPYAKPPIGELRFRVPQPPDAWEGIRDGTRDCNVCAQFDKEEKGIKGDEDCLYLNVYTPKSFTNGESLPVMFFLHGGGFLFGNGTDDAAHGPDYLIHKKVVIVSINYRLGILGFLSLGLKEAPGNMGLRDQVQALKWVQGNIKHFGGDPKNVTVFGISAGAASVEYLLLSPMAKGLFHKAIAQSGSSLLHWAHEYTDKIKYLASRIPAIQGVEIKDNHHLLQYLKKMPVKDLITESMLVLSNMQTKGGLFFGFVPTIEQPVDWEPFLSVAPYELLAKGQFHKVPYITGFCSREGLLMTSHCKQTLDKFLEEKQFTSYFPFELHDSEIKDVELKLVRNYLEGEKLYPELDAYAIDFFSDVDFIGGIYVSAMLMARYNPQVFMYEFSYDGGLNYIKKCFNIERPGASHGDDGGYIVRSDKLKGPVTDMDIKVMNAMTQMWANFASCGDPSPRMDSLATSKWEPITAKGVACLVIDKNIRMKYEVYPQRMRFFEEIYQKKRATLN</sequence>
<evidence type="ECO:0000313" key="8">
    <source>
        <dbReference type="EMBL" id="KAJ8713353.1"/>
    </source>
</evidence>
<proteinExistence type="inferred from homology"/>
<keyword evidence="9" id="KW-1185">Reference proteome</keyword>
<dbReference type="EMBL" id="JARGEI010000020">
    <property type="protein sequence ID" value="KAJ8713353.1"/>
    <property type="molecule type" value="Genomic_DNA"/>
</dbReference>
<dbReference type="InterPro" id="IPR019826">
    <property type="entry name" value="Carboxylesterase_B_AS"/>
</dbReference>